<proteinExistence type="predicted"/>
<feature type="domain" description="Pyridoxamine 5'-phosphate oxidase N-terminal" evidence="1">
    <location>
        <begin position="4"/>
        <end position="127"/>
    </location>
</feature>
<dbReference type="RefSeq" id="WP_338098230.1">
    <property type="nucleotide sequence ID" value="NZ_CP131061.1"/>
</dbReference>
<dbReference type="Proteomes" id="UP001304970">
    <property type="component" value="Chromosome"/>
</dbReference>
<dbReference type="AlphaFoldDB" id="A0AA96V6G0"/>
<dbReference type="EMBL" id="CP131061">
    <property type="protein sequence ID" value="WNY26710.1"/>
    <property type="molecule type" value="Genomic_DNA"/>
</dbReference>
<dbReference type="InterPro" id="IPR011576">
    <property type="entry name" value="Pyridox_Oxase_N"/>
</dbReference>
<dbReference type="SUPFAM" id="SSF50475">
    <property type="entry name" value="FMN-binding split barrel"/>
    <property type="match status" value="1"/>
</dbReference>
<dbReference type="GeneID" id="89227888"/>
<keyword evidence="3" id="KW-1185">Reference proteome</keyword>
<dbReference type="InterPro" id="IPR012349">
    <property type="entry name" value="Split_barrel_FMN-bd"/>
</dbReference>
<sequence>MVKLTNEMKENIKKVRVLPLATASKNGIPNVIPIGIAEINDKDEKDDYIHVMNNFFLKTISNMKENPHVAIYVWSPETTGCFQMKGEVVEITDKGEVYSGMTGRVSAMKPGLPMKQIVRIKITEVFNCTSGKEAGQKIV</sequence>
<accession>A0AA96V6G0</accession>
<gene>
    <name evidence="2" type="ORF">MsAm2_04830</name>
</gene>
<dbReference type="PANTHER" id="PTHR40660:SF1">
    <property type="entry name" value="5'-PHOSPHATE OXIDASE PUTATIVE DOMAIN-CONTAINING PROTEIN-RELATED"/>
    <property type="match status" value="1"/>
</dbReference>
<reference evidence="2 3" key="1">
    <citation type="submission" date="2023-07" db="EMBL/GenBank/DDBJ databases">
        <title>Closed genome sequence of Methanosarcinaceae archaeon Am2.</title>
        <authorList>
            <person name="Poehlein A."/>
            <person name="Protasov E."/>
            <person name="Platt K."/>
            <person name="Reeh H."/>
            <person name="Daniel R."/>
            <person name="Brune A."/>
        </authorList>
    </citation>
    <scope>NUCLEOTIDE SEQUENCE [LARGE SCALE GENOMIC DNA]</scope>
    <source>
        <strain evidence="2 3">Am2</strain>
    </source>
</reference>
<evidence type="ECO:0000259" key="1">
    <source>
        <dbReference type="Pfam" id="PF01243"/>
    </source>
</evidence>
<name>A0AA96V6G0_9EURY</name>
<dbReference type="PANTHER" id="PTHR40660">
    <property type="entry name" value="5'-PHOSPHATE OXIDASE PUTATIVE DOMAIN-CONTAINING PROTEIN-RELATED"/>
    <property type="match status" value="1"/>
</dbReference>
<dbReference type="Gene3D" id="2.30.110.10">
    <property type="entry name" value="Electron Transport, Fmn-binding Protein, Chain A"/>
    <property type="match status" value="1"/>
</dbReference>
<organism evidence="2 3">
    <name type="scientific">Methanolapillus ohkumae</name>
    <dbReference type="NCBI Taxonomy" id="3028298"/>
    <lineage>
        <taxon>Archaea</taxon>
        <taxon>Methanobacteriati</taxon>
        <taxon>Methanobacteriota</taxon>
        <taxon>Stenosarchaea group</taxon>
        <taxon>Methanomicrobia</taxon>
        <taxon>Methanosarcinales</taxon>
        <taxon>Methanosarcinaceae</taxon>
        <taxon>Methanolapillus</taxon>
    </lineage>
</organism>
<dbReference type="Pfam" id="PF01243">
    <property type="entry name" value="PNPOx_N"/>
    <property type="match status" value="1"/>
</dbReference>
<evidence type="ECO:0000313" key="3">
    <source>
        <dbReference type="Proteomes" id="UP001304970"/>
    </source>
</evidence>
<evidence type="ECO:0000313" key="2">
    <source>
        <dbReference type="EMBL" id="WNY26710.1"/>
    </source>
</evidence>
<protein>
    <recommendedName>
        <fullName evidence="1">Pyridoxamine 5'-phosphate oxidase N-terminal domain-containing protein</fullName>
    </recommendedName>
</protein>